<dbReference type="AlphaFoldDB" id="A0A844FVT4"/>
<dbReference type="EMBL" id="VUNM01000045">
    <property type="protein sequence ID" value="MST90221.1"/>
    <property type="molecule type" value="Genomic_DNA"/>
</dbReference>
<proteinExistence type="predicted"/>
<keyword evidence="2" id="KW-1185">Reference proteome</keyword>
<reference evidence="1 2" key="1">
    <citation type="submission" date="2019-08" db="EMBL/GenBank/DDBJ databases">
        <title>In-depth cultivation of the pig gut microbiome towards novel bacterial diversity and tailored functional studies.</title>
        <authorList>
            <person name="Wylensek D."/>
            <person name="Hitch T.C.A."/>
            <person name="Clavel T."/>
        </authorList>
    </citation>
    <scope>NUCLEOTIDE SEQUENCE [LARGE SCALE GENOMIC DNA]</scope>
    <source>
        <strain evidence="1 2">CA-Schmier-601-WT-3</strain>
    </source>
</reference>
<dbReference type="Proteomes" id="UP000442619">
    <property type="component" value="Unassembled WGS sequence"/>
</dbReference>
<dbReference type="RefSeq" id="WP_154518738.1">
    <property type="nucleotide sequence ID" value="NZ_VUNM01000045.1"/>
</dbReference>
<comment type="caution">
    <text evidence="1">The sequence shown here is derived from an EMBL/GenBank/DDBJ whole genome shotgun (WGS) entry which is preliminary data.</text>
</comment>
<organism evidence="1 2">
    <name type="scientific">Sharpea porci</name>
    <dbReference type="NCBI Taxonomy" id="2652286"/>
    <lineage>
        <taxon>Bacteria</taxon>
        <taxon>Bacillati</taxon>
        <taxon>Bacillota</taxon>
        <taxon>Erysipelotrichia</taxon>
        <taxon>Erysipelotrichales</taxon>
        <taxon>Coprobacillaceae</taxon>
        <taxon>Sharpea</taxon>
    </lineage>
</organism>
<sequence>MDKIEALDNIKNVWNQKNISLAEKVYKISNDFYSANLNLMSTAAYIKATPSELDALLSLSELDDDIIEKISTINPPKTTWIMLANANCDELDEALAAMKSKKNSKVLYSELVYKSMIDISGPTPQQKANSLTATEIKNIRMKAEQYKILSEKDIKFLKSIASQKGRGKSLTEKQIAWVISILERLVEGNVFTRNSMDDDQDLCDKVLEILGK</sequence>
<gene>
    <name evidence="1" type="ORF">FYJ79_11715</name>
</gene>
<name>A0A844FVT4_9FIRM</name>
<accession>A0A844FVT4</accession>
<evidence type="ECO:0000313" key="1">
    <source>
        <dbReference type="EMBL" id="MST90221.1"/>
    </source>
</evidence>
<evidence type="ECO:0000313" key="2">
    <source>
        <dbReference type="Proteomes" id="UP000442619"/>
    </source>
</evidence>
<protein>
    <submittedName>
        <fullName evidence="1">Uncharacterized protein</fullName>
    </submittedName>
</protein>